<keyword evidence="1" id="KW-0175">Coiled coil</keyword>
<feature type="non-terminal residue" evidence="2">
    <location>
        <position position="156"/>
    </location>
</feature>
<name>A0A113PCR9_PLABE</name>
<protein>
    <submittedName>
        <fullName evidence="2">Uncharacterized protein</fullName>
    </submittedName>
</protein>
<dbReference type="Proteomes" id="UP000069549">
    <property type="component" value="Unassembled WGS sequence"/>
</dbReference>
<proteinExistence type="predicted"/>
<reference evidence="2 3" key="1">
    <citation type="submission" date="2016-02" db="EMBL/GenBank/DDBJ databases">
        <authorList>
            <consortium name="Pathogen Informatics"/>
        </authorList>
    </citation>
    <scope>NUCLEOTIDE SEQUENCE [LARGE SCALE GENOMIC DNA]</scope>
    <source>
        <strain evidence="2 3">K173</strain>
    </source>
</reference>
<dbReference type="EMBL" id="FFUQ01000227">
    <property type="protein sequence ID" value="CXH16287.1"/>
    <property type="molecule type" value="Genomic_DNA"/>
</dbReference>
<gene>
    <name evidence="2" type="ORF">PBK173_000515100</name>
</gene>
<evidence type="ECO:0000313" key="3">
    <source>
        <dbReference type="Proteomes" id="UP000069549"/>
    </source>
</evidence>
<evidence type="ECO:0000313" key="2">
    <source>
        <dbReference type="EMBL" id="CXH16287.1"/>
    </source>
</evidence>
<dbReference type="VEuPathDB" id="PlasmoDB:PBANKA_0820800"/>
<evidence type="ECO:0000256" key="1">
    <source>
        <dbReference type="SAM" id="Coils"/>
    </source>
</evidence>
<dbReference type="AlphaFoldDB" id="A0A113PCR9"/>
<sequence length="156" mass="19032">MLINKIDNNINDEEEYYINCDNYYKNIKNNLETNLNKKNIYIKYAKRMLKDIKYIMIEYNNIKNEKEEMYKQNNYLRFLLESTVVKTNEIIRINKNSIQTYIEKIQNENKILKNELDEESHQHHYDLQQLVNKILSIEKVKENVIKQNGEYNNKLS</sequence>
<accession>A0A113PCR9</accession>
<organism evidence="2 3">
    <name type="scientific">Plasmodium berghei</name>
    <dbReference type="NCBI Taxonomy" id="5821"/>
    <lineage>
        <taxon>Eukaryota</taxon>
        <taxon>Sar</taxon>
        <taxon>Alveolata</taxon>
        <taxon>Apicomplexa</taxon>
        <taxon>Aconoidasida</taxon>
        <taxon>Haemosporida</taxon>
        <taxon>Plasmodiidae</taxon>
        <taxon>Plasmodium</taxon>
        <taxon>Plasmodium (Vinckeia)</taxon>
    </lineage>
</organism>
<feature type="coiled-coil region" evidence="1">
    <location>
        <begin position="95"/>
        <end position="122"/>
    </location>
</feature>